<dbReference type="EMBL" id="HACA01022528">
    <property type="protein sequence ID" value="CDW39889.1"/>
    <property type="molecule type" value="Transcribed_RNA"/>
</dbReference>
<reference evidence="1" key="1">
    <citation type="submission" date="2014-05" db="EMBL/GenBank/DDBJ databases">
        <authorList>
            <person name="Chronopoulou M."/>
        </authorList>
    </citation>
    <scope>NUCLEOTIDE SEQUENCE</scope>
    <source>
        <tissue evidence="1">Whole organism</tissue>
    </source>
</reference>
<organism evidence="1">
    <name type="scientific">Lepeophtheirus salmonis</name>
    <name type="common">Salmon louse</name>
    <name type="synonym">Caligus salmonis</name>
    <dbReference type="NCBI Taxonomy" id="72036"/>
    <lineage>
        <taxon>Eukaryota</taxon>
        <taxon>Metazoa</taxon>
        <taxon>Ecdysozoa</taxon>
        <taxon>Arthropoda</taxon>
        <taxon>Crustacea</taxon>
        <taxon>Multicrustacea</taxon>
        <taxon>Hexanauplia</taxon>
        <taxon>Copepoda</taxon>
        <taxon>Siphonostomatoida</taxon>
        <taxon>Caligidae</taxon>
        <taxon>Lepeophtheirus</taxon>
    </lineage>
</organism>
<evidence type="ECO:0000313" key="1">
    <source>
        <dbReference type="EMBL" id="CDW39889.1"/>
    </source>
</evidence>
<proteinExistence type="predicted"/>
<dbReference type="AlphaFoldDB" id="A0A0K2UNQ5"/>
<name>A0A0K2UNQ5_LEPSM</name>
<sequence>MNLACIYFRFHKGKVLLLRSSIILI</sequence>
<accession>A0A0K2UNQ5</accession>
<protein>
    <submittedName>
        <fullName evidence="1">Uncharacterized protein</fullName>
    </submittedName>
</protein>